<accession>A0ABY8A1S1</accession>
<feature type="compositionally biased region" description="Low complexity" evidence="6">
    <location>
        <begin position="1"/>
        <end position="13"/>
    </location>
</feature>
<keyword evidence="2 7" id="KW-0812">Transmembrane</keyword>
<feature type="transmembrane region" description="Helical" evidence="7">
    <location>
        <begin position="63"/>
        <end position="81"/>
    </location>
</feature>
<evidence type="ECO:0000259" key="8">
    <source>
        <dbReference type="Pfam" id="PF05140"/>
    </source>
</evidence>
<evidence type="ECO:0000256" key="7">
    <source>
        <dbReference type="SAM" id="Phobius"/>
    </source>
</evidence>
<dbReference type="PANTHER" id="PTHR31566">
    <property type="entry name" value="CYTOCHROME C BIOGENESIS PROTEIN CCS1, CHLOROPLASTIC"/>
    <property type="match status" value="1"/>
</dbReference>
<feature type="compositionally biased region" description="Basic and acidic residues" evidence="6">
    <location>
        <begin position="563"/>
        <end position="583"/>
    </location>
</feature>
<feature type="transmembrane region" description="Helical" evidence="7">
    <location>
        <begin position="209"/>
        <end position="228"/>
    </location>
</feature>
<keyword evidence="4 7" id="KW-1133">Transmembrane helix</keyword>
<feature type="domain" description="ResB-like" evidence="8">
    <location>
        <begin position="61"/>
        <end position="540"/>
    </location>
</feature>
<evidence type="ECO:0000256" key="3">
    <source>
        <dbReference type="ARBA" id="ARBA00022748"/>
    </source>
</evidence>
<proteinExistence type="predicted"/>
<keyword evidence="5 7" id="KW-0472">Membrane</keyword>
<evidence type="ECO:0000256" key="5">
    <source>
        <dbReference type="ARBA" id="ARBA00023136"/>
    </source>
</evidence>
<evidence type="ECO:0000313" key="10">
    <source>
        <dbReference type="Proteomes" id="UP001218629"/>
    </source>
</evidence>
<dbReference type="InterPro" id="IPR007816">
    <property type="entry name" value="ResB-like_domain"/>
</dbReference>
<evidence type="ECO:0000256" key="6">
    <source>
        <dbReference type="SAM" id="MobiDB-lite"/>
    </source>
</evidence>
<evidence type="ECO:0000256" key="4">
    <source>
        <dbReference type="ARBA" id="ARBA00022989"/>
    </source>
</evidence>
<comment type="subcellular location">
    <subcellularLocation>
        <location evidence="1">Membrane</location>
        <topology evidence="1">Multi-pass membrane protein</topology>
    </subcellularLocation>
</comment>
<dbReference type="EMBL" id="CP095749">
    <property type="protein sequence ID" value="WEB38241.1"/>
    <property type="molecule type" value="Genomic_DNA"/>
</dbReference>
<feature type="transmembrane region" description="Helical" evidence="7">
    <location>
        <begin position="117"/>
        <end position="139"/>
    </location>
</feature>
<dbReference type="RefSeq" id="WP_275305940.1">
    <property type="nucleotide sequence ID" value="NZ_CP095749.1"/>
</dbReference>
<name>A0ABY8A1S1_9ACTN</name>
<feature type="region of interest" description="Disordered" evidence="6">
    <location>
        <begin position="1"/>
        <end position="38"/>
    </location>
</feature>
<gene>
    <name evidence="9" type="ORF">MOV08_02265</name>
</gene>
<feature type="region of interest" description="Disordered" evidence="6">
    <location>
        <begin position="547"/>
        <end position="604"/>
    </location>
</feature>
<keyword evidence="10" id="KW-1185">Reference proteome</keyword>
<organism evidence="9 10">
    <name type="scientific">Streptomyces yunnanensis</name>
    <dbReference type="NCBI Taxonomy" id="156453"/>
    <lineage>
        <taxon>Bacteria</taxon>
        <taxon>Bacillati</taxon>
        <taxon>Actinomycetota</taxon>
        <taxon>Actinomycetes</taxon>
        <taxon>Kitasatosporales</taxon>
        <taxon>Streptomycetaceae</taxon>
        <taxon>Streptomyces</taxon>
    </lineage>
</organism>
<evidence type="ECO:0000256" key="1">
    <source>
        <dbReference type="ARBA" id="ARBA00004141"/>
    </source>
</evidence>
<dbReference type="Pfam" id="PF05140">
    <property type="entry name" value="ResB"/>
    <property type="match status" value="1"/>
</dbReference>
<evidence type="ECO:0000256" key="2">
    <source>
        <dbReference type="ARBA" id="ARBA00022692"/>
    </source>
</evidence>
<protein>
    <submittedName>
        <fullName evidence="9">Cytochrome c biogenesis protein ResB</fullName>
    </submittedName>
</protein>
<dbReference type="Proteomes" id="UP001218629">
    <property type="component" value="Chromosome"/>
</dbReference>
<reference evidence="9 10" key="1">
    <citation type="submission" date="2022-03" db="EMBL/GenBank/DDBJ databases">
        <title>Streptomyces yunnanensis P86,complete genome.</title>
        <authorList>
            <person name="Chen S."/>
            <person name="Zhang Q."/>
        </authorList>
    </citation>
    <scope>NUCLEOTIDE SEQUENCE [LARGE SCALE GENOMIC DNA]</scope>
    <source>
        <strain evidence="9 10">P86</strain>
    </source>
</reference>
<dbReference type="PANTHER" id="PTHR31566:SF0">
    <property type="entry name" value="CYTOCHROME C BIOGENESIS PROTEIN CCS1, CHLOROPLASTIC"/>
    <property type="match status" value="1"/>
</dbReference>
<keyword evidence="3" id="KW-0201">Cytochrome c-type biogenesis</keyword>
<feature type="transmembrane region" description="Helical" evidence="7">
    <location>
        <begin position="485"/>
        <end position="504"/>
    </location>
</feature>
<dbReference type="InterPro" id="IPR023494">
    <property type="entry name" value="Cyt_c_bgen_Ccs1/CcsB/ResB"/>
</dbReference>
<sequence length="604" mass="64615">MSTTTNSSSSPGDGSSGSGDAGTDPGATGHRSSAARKEDVSLPTLGPVGWARWFWRQLTSMRVALMLLFLLSLGAVPGSLIPQASTDPVKVDEFKTAHATLGEIYDKLGMFHVYSSVWFSAVYLLLFVSLIGCIVPRAWQSVEHFRQRTPAAPRRMTRLPAYTTWRTEAHPDDVLAAAERMLKRRCFRARRAGSAVAAEKGYLREAGNLVFHLALVVILVAIAVGSLGKSEGGKLILEGDGFGNSRAQYDDFDSGAFFDTGSMKPFGFTLHKFVAAYERSGPQKGTPRVFRADISYFLGAGGAERKASIEVNEPLDIADSKVYLISHGYAPTVTVKDGRGKVVYRGSVPFLPQDAKNFTSTGVVKVPGAKAKDGRPNQLGFQGFFIPTYGGTGSGTMFSQFPTLDNPRMVLTAFHGNLGLGSGLPQNVYQLKMKGLTQYKAHGRAVAQMLRPGETMTLPAGDGSITFDGVKPWAGFQISHKPGNGLALTGGLAALFGVAGSLLIQRRRVWVRAERGNEGVTVVEIGGLGRSDAARIPQELADLARKLEPDAPIAPATGSRTAPAHDTDTRSGPHPGRRTEARSRPTPGPGPTSSQDRAQPTDRM</sequence>
<evidence type="ECO:0000313" key="9">
    <source>
        <dbReference type="EMBL" id="WEB38241.1"/>
    </source>
</evidence>